<organism evidence="1 2">
    <name type="scientific">Levilactobacillus lanxiensis</name>
    <dbReference type="NCBI Taxonomy" id="2799568"/>
    <lineage>
        <taxon>Bacteria</taxon>
        <taxon>Bacillati</taxon>
        <taxon>Bacillota</taxon>
        <taxon>Bacilli</taxon>
        <taxon>Lactobacillales</taxon>
        <taxon>Lactobacillaceae</taxon>
        <taxon>Levilactobacillus</taxon>
    </lineage>
</organism>
<dbReference type="Proteomes" id="UP001597189">
    <property type="component" value="Unassembled WGS sequence"/>
</dbReference>
<dbReference type="RefSeq" id="WP_203642921.1">
    <property type="nucleotide sequence ID" value="NZ_BOLN01000002.1"/>
</dbReference>
<protein>
    <submittedName>
        <fullName evidence="1">Type II toxin-antitoxin system RelE/ParE family toxin</fullName>
    </submittedName>
</protein>
<evidence type="ECO:0000313" key="1">
    <source>
        <dbReference type="EMBL" id="MFD1454812.1"/>
    </source>
</evidence>
<dbReference type="EMBL" id="JBHTOD010000002">
    <property type="protein sequence ID" value="MFD1454812.1"/>
    <property type="molecule type" value="Genomic_DNA"/>
</dbReference>
<evidence type="ECO:0000313" key="2">
    <source>
        <dbReference type="Proteomes" id="UP001597189"/>
    </source>
</evidence>
<proteinExistence type="predicted"/>
<reference evidence="2" key="1">
    <citation type="journal article" date="2019" name="Int. J. Syst. Evol. Microbiol.">
        <title>The Global Catalogue of Microorganisms (GCM) 10K type strain sequencing project: providing services to taxonomists for standard genome sequencing and annotation.</title>
        <authorList>
            <consortium name="The Broad Institute Genomics Platform"/>
            <consortium name="The Broad Institute Genome Sequencing Center for Infectious Disease"/>
            <person name="Wu L."/>
            <person name="Ma J."/>
        </authorList>
    </citation>
    <scope>NUCLEOTIDE SEQUENCE [LARGE SCALE GENOMIC DNA]</scope>
    <source>
        <strain evidence="2">CCM 8979</strain>
    </source>
</reference>
<gene>
    <name evidence="1" type="ORF">ACFQ44_03815</name>
</gene>
<dbReference type="Pfam" id="PF05973">
    <property type="entry name" value="Gp49"/>
    <property type="match status" value="1"/>
</dbReference>
<dbReference type="InterPro" id="IPR009241">
    <property type="entry name" value="HigB-like"/>
</dbReference>
<sequence length="117" mass="13992">MGSVKFKYYDQSEFAEYLAALPKGDAQKLVQTILLIEKYGLETAKRMQWVKKLERNLYEIRSKFGSNIQRAIYFKAYEDGFIITHGFTKKTDRTPEREKRRGRQLRKFYLEHGDDQK</sequence>
<accession>A0ABW4D459</accession>
<keyword evidence="2" id="KW-1185">Reference proteome</keyword>
<name>A0ABW4D459_9LACO</name>
<comment type="caution">
    <text evidence="1">The sequence shown here is derived from an EMBL/GenBank/DDBJ whole genome shotgun (WGS) entry which is preliminary data.</text>
</comment>